<dbReference type="AlphaFoldDB" id="A0A1H4RR43"/>
<dbReference type="CDD" id="cd05233">
    <property type="entry name" value="SDR_c"/>
    <property type="match status" value="1"/>
</dbReference>
<dbReference type="NCBIfam" id="TIGR03971">
    <property type="entry name" value="SDR_subfam_1"/>
    <property type="match status" value="1"/>
</dbReference>
<evidence type="ECO:0000256" key="3">
    <source>
        <dbReference type="ARBA" id="ARBA00023027"/>
    </source>
</evidence>
<keyword evidence="3" id="KW-0520">NAD</keyword>
<dbReference type="FunFam" id="3.40.50.720:FF:000084">
    <property type="entry name" value="Short-chain dehydrogenase reductase"/>
    <property type="match status" value="1"/>
</dbReference>
<protein>
    <submittedName>
        <fullName evidence="4">SDR family mycofactocin-dependent oxidoreductase</fullName>
    </submittedName>
</protein>
<evidence type="ECO:0000256" key="2">
    <source>
        <dbReference type="ARBA" id="ARBA00023002"/>
    </source>
</evidence>
<dbReference type="InterPro" id="IPR002347">
    <property type="entry name" value="SDR_fam"/>
</dbReference>
<evidence type="ECO:0000256" key="1">
    <source>
        <dbReference type="ARBA" id="ARBA00006484"/>
    </source>
</evidence>
<evidence type="ECO:0000313" key="5">
    <source>
        <dbReference type="Proteomes" id="UP000183407"/>
    </source>
</evidence>
<reference evidence="5" key="1">
    <citation type="submission" date="2016-10" db="EMBL/GenBank/DDBJ databases">
        <authorList>
            <person name="Varghese N."/>
        </authorList>
    </citation>
    <scope>NUCLEOTIDE SEQUENCE [LARGE SCALE GENOMIC DNA]</scope>
    <source>
        <strain evidence="5">DSM 44719</strain>
    </source>
</reference>
<dbReference type="Proteomes" id="UP000183407">
    <property type="component" value="Unassembled WGS sequence"/>
</dbReference>
<dbReference type="InterPro" id="IPR023985">
    <property type="entry name" value="SDR_subfam_1"/>
</dbReference>
<dbReference type="GO" id="GO:0016616">
    <property type="term" value="F:oxidoreductase activity, acting on the CH-OH group of donors, NAD or NADP as acceptor"/>
    <property type="evidence" value="ECO:0007669"/>
    <property type="project" value="TreeGrafter"/>
</dbReference>
<dbReference type="SUPFAM" id="SSF51735">
    <property type="entry name" value="NAD(P)-binding Rossmann-fold domains"/>
    <property type="match status" value="1"/>
</dbReference>
<dbReference type="EMBL" id="FNTL01000004">
    <property type="protein sequence ID" value="SEC34415.1"/>
    <property type="molecule type" value="Genomic_DNA"/>
</dbReference>
<gene>
    <name evidence="4" type="ORF">SAMN04490220_1398</name>
</gene>
<name>A0A1H4RR43_RHOJO</name>
<keyword evidence="2" id="KW-0560">Oxidoreductase</keyword>
<dbReference type="InterPro" id="IPR036291">
    <property type="entry name" value="NAD(P)-bd_dom_sf"/>
</dbReference>
<dbReference type="PANTHER" id="PTHR42760">
    <property type="entry name" value="SHORT-CHAIN DEHYDROGENASES/REDUCTASES FAMILY MEMBER"/>
    <property type="match status" value="1"/>
</dbReference>
<accession>A0A1H4RR43</accession>
<sequence>MNRVAGKVVLITGAARGQGRSHAVHLADEGADIIAFDLCEDIASNEYPLATEADLEETGRLVEKAGRRVVTAKVDVRDRAALKRELDAAVATLGRLDVVVANAGIAPLGNDVPVQGFVDAFDVDFVGVINTIHSALPHLDAGASIIATGSVAGLVPQTGLNGQQALQGPGGDGYGLAKKMLWTYTTSLALTLGPKSIRVNAIHPTNCNTDMLQSPPMFRTFRPDLENPTAEDAKVTFPFMQAMPTPWVEPEDISHAVVFLSSDESRFVTGQQLRVDAGAGLKLGV</sequence>
<dbReference type="PRINTS" id="PR00081">
    <property type="entry name" value="GDHRDH"/>
</dbReference>
<dbReference type="PANTHER" id="PTHR42760:SF133">
    <property type="entry name" value="3-OXOACYL-[ACYL-CARRIER-PROTEIN] REDUCTASE"/>
    <property type="match status" value="1"/>
</dbReference>
<dbReference type="Pfam" id="PF13561">
    <property type="entry name" value="adh_short_C2"/>
    <property type="match status" value="1"/>
</dbReference>
<organism evidence="4 5">
    <name type="scientific">Rhodococcus jostii</name>
    <dbReference type="NCBI Taxonomy" id="132919"/>
    <lineage>
        <taxon>Bacteria</taxon>
        <taxon>Bacillati</taxon>
        <taxon>Actinomycetota</taxon>
        <taxon>Actinomycetes</taxon>
        <taxon>Mycobacteriales</taxon>
        <taxon>Nocardiaceae</taxon>
        <taxon>Rhodococcus</taxon>
    </lineage>
</organism>
<evidence type="ECO:0000313" key="4">
    <source>
        <dbReference type="EMBL" id="SEC34415.1"/>
    </source>
</evidence>
<dbReference type="OrthoDB" id="5173603at2"/>
<dbReference type="RefSeq" id="WP_073370508.1">
    <property type="nucleotide sequence ID" value="NZ_FNTL01000004.1"/>
</dbReference>
<comment type="similarity">
    <text evidence="1">Belongs to the short-chain dehydrogenases/reductases (SDR) family.</text>
</comment>
<proteinExistence type="inferred from homology"/>
<dbReference type="Gene3D" id="3.40.50.720">
    <property type="entry name" value="NAD(P)-binding Rossmann-like Domain"/>
    <property type="match status" value="1"/>
</dbReference>